<keyword evidence="3" id="KW-1185">Reference proteome</keyword>
<evidence type="ECO:0000313" key="3">
    <source>
        <dbReference type="Proteomes" id="UP000467322"/>
    </source>
</evidence>
<evidence type="ECO:0000313" key="2">
    <source>
        <dbReference type="EMBL" id="MZR14562.1"/>
    </source>
</evidence>
<dbReference type="AlphaFoldDB" id="A0A845M5S1"/>
<comment type="caution">
    <text evidence="2">The sequence shown here is derived from an EMBL/GenBank/DDBJ whole genome shotgun (WGS) entry which is preliminary data.</text>
</comment>
<gene>
    <name evidence="2" type="ORF">GQE99_16200</name>
</gene>
<dbReference type="RefSeq" id="WP_161352674.1">
    <property type="nucleotide sequence ID" value="NZ_WTUX01000019.1"/>
</dbReference>
<dbReference type="Gene3D" id="3.30.450.40">
    <property type="match status" value="1"/>
</dbReference>
<accession>A0A845M5S1</accession>
<dbReference type="SUPFAM" id="SSF55781">
    <property type="entry name" value="GAF domain-like"/>
    <property type="match status" value="1"/>
</dbReference>
<dbReference type="InterPro" id="IPR003018">
    <property type="entry name" value="GAF"/>
</dbReference>
<sequence>MDFMQAVAAKGQPEKTFEALADLVSETVGVKLFTTMVINRARGVVVRNFSNMPDAYPVSGEKTLNKDRWSDLVQGQHQTFVANSIEEIASVFPDYELIQSLGCESCMNVPVTIDGQVIGTLNCLHDAGYYTPERVEAANALKMPGAVAFLLNETHTKGV</sequence>
<dbReference type="Proteomes" id="UP000467322">
    <property type="component" value="Unassembled WGS sequence"/>
</dbReference>
<dbReference type="Pfam" id="PF13185">
    <property type="entry name" value="GAF_2"/>
    <property type="match status" value="1"/>
</dbReference>
<name>A0A845M5S1_9RHOB</name>
<feature type="domain" description="GAF" evidence="1">
    <location>
        <begin position="14"/>
        <end position="141"/>
    </location>
</feature>
<reference evidence="2 3" key="1">
    <citation type="submission" date="2019-12" db="EMBL/GenBank/DDBJ databases">
        <title>Maritimibacter sp. nov. sp. isolated from sea sand.</title>
        <authorList>
            <person name="Kim J."/>
            <person name="Jeong S.E."/>
            <person name="Jung H.S."/>
            <person name="Jeon C.O."/>
        </authorList>
    </citation>
    <scope>NUCLEOTIDE SEQUENCE [LARGE SCALE GENOMIC DNA]</scope>
    <source>
        <strain evidence="2 3">DP07</strain>
    </source>
</reference>
<proteinExistence type="predicted"/>
<organism evidence="2 3">
    <name type="scientific">Maritimibacter harenae</name>
    <dbReference type="NCBI Taxonomy" id="2606218"/>
    <lineage>
        <taxon>Bacteria</taxon>
        <taxon>Pseudomonadati</taxon>
        <taxon>Pseudomonadota</taxon>
        <taxon>Alphaproteobacteria</taxon>
        <taxon>Rhodobacterales</taxon>
        <taxon>Roseobacteraceae</taxon>
        <taxon>Maritimibacter</taxon>
    </lineage>
</organism>
<evidence type="ECO:0000259" key="1">
    <source>
        <dbReference type="Pfam" id="PF13185"/>
    </source>
</evidence>
<protein>
    <submittedName>
        <fullName evidence="2">GAF domain-containing protein</fullName>
    </submittedName>
</protein>
<dbReference type="EMBL" id="WTUX01000019">
    <property type="protein sequence ID" value="MZR14562.1"/>
    <property type="molecule type" value="Genomic_DNA"/>
</dbReference>
<dbReference type="InterPro" id="IPR029016">
    <property type="entry name" value="GAF-like_dom_sf"/>
</dbReference>